<evidence type="ECO:0000313" key="2">
    <source>
        <dbReference type="Proteomes" id="UP000037035"/>
    </source>
</evidence>
<gene>
    <name evidence="1" type="ORF">VP01_1159g7</name>
</gene>
<keyword evidence="2" id="KW-1185">Reference proteome</keyword>
<reference evidence="1 2" key="1">
    <citation type="submission" date="2015-08" db="EMBL/GenBank/DDBJ databases">
        <title>Next Generation Sequencing and Analysis of the Genome of Puccinia sorghi L Schw, the Causal Agent of Maize Common Rust.</title>
        <authorList>
            <person name="Rochi L."/>
            <person name="Burguener G."/>
            <person name="Darino M."/>
            <person name="Turjanski A."/>
            <person name="Kreff E."/>
            <person name="Dieguez M.J."/>
            <person name="Sacco F."/>
        </authorList>
    </citation>
    <scope>NUCLEOTIDE SEQUENCE [LARGE SCALE GENOMIC DNA]</scope>
    <source>
        <strain evidence="1 2">RO10H11247</strain>
    </source>
</reference>
<evidence type="ECO:0000313" key="1">
    <source>
        <dbReference type="EMBL" id="KNZ63328.1"/>
    </source>
</evidence>
<dbReference type="STRING" id="27349.A0A0L6VRJ0"/>
<accession>A0A0L6VRJ0</accession>
<sequence>MTHQSRLPQFEWPSKTTLKLSYKTPSILLFPGSHSPIGPSSSARPRCLSETLLSMELVAKPACCTLIGINTMQHNLVHNLLITLKKPDTVNIRKSLAAKMADVPTELLIPPWHLSWLPTQCQCSLIHLFTLVTGISYHGVLSMSVAEHNFKACDFKHFLKWKLVSPPIWSSSLNECVPGVQLNL</sequence>
<dbReference type="Proteomes" id="UP000037035">
    <property type="component" value="Unassembled WGS sequence"/>
</dbReference>
<proteinExistence type="predicted"/>
<organism evidence="1 2">
    <name type="scientific">Puccinia sorghi</name>
    <dbReference type="NCBI Taxonomy" id="27349"/>
    <lineage>
        <taxon>Eukaryota</taxon>
        <taxon>Fungi</taxon>
        <taxon>Dikarya</taxon>
        <taxon>Basidiomycota</taxon>
        <taxon>Pucciniomycotina</taxon>
        <taxon>Pucciniomycetes</taxon>
        <taxon>Pucciniales</taxon>
        <taxon>Pucciniaceae</taxon>
        <taxon>Puccinia</taxon>
    </lineage>
</organism>
<dbReference type="EMBL" id="LAVV01001776">
    <property type="protein sequence ID" value="KNZ63328.1"/>
    <property type="molecule type" value="Genomic_DNA"/>
</dbReference>
<protein>
    <submittedName>
        <fullName evidence="1">Uncharacterized protein</fullName>
    </submittedName>
</protein>
<dbReference type="VEuPathDB" id="FungiDB:VP01_1159g7"/>
<comment type="caution">
    <text evidence="1">The sequence shown here is derived from an EMBL/GenBank/DDBJ whole genome shotgun (WGS) entry which is preliminary data.</text>
</comment>
<name>A0A0L6VRJ0_9BASI</name>
<feature type="non-terminal residue" evidence="1">
    <location>
        <position position="184"/>
    </location>
</feature>
<dbReference type="AlphaFoldDB" id="A0A0L6VRJ0"/>